<keyword evidence="7" id="KW-0346">Stress response</keyword>
<dbReference type="PANTHER" id="PTHR34873">
    <property type="entry name" value="SSR1766 PROTEIN"/>
    <property type="match status" value="1"/>
</dbReference>
<evidence type="ECO:0000313" key="9">
    <source>
        <dbReference type="Proteomes" id="UP000230108"/>
    </source>
</evidence>
<keyword evidence="6" id="KW-0694">RNA-binding</keyword>
<dbReference type="GO" id="GO:0004519">
    <property type="term" value="F:endonuclease activity"/>
    <property type="evidence" value="ECO:0007669"/>
    <property type="project" value="UniProtKB-KW"/>
</dbReference>
<evidence type="ECO:0000256" key="2">
    <source>
        <dbReference type="ARBA" id="ARBA00022649"/>
    </source>
</evidence>
<dbReference type="GO" id="GO:0016787">
    <property type="term" value="F:hydrolase activity"/>
    <property type="evidence" value="ECO:0007669"/>
    <property type="project" value="UniProtKB-KW"/>
</dbReference>
<name>A0A2M7QDN4_9BACT</name>
<reference evidence="9" key="1">
    <citation type="submission" date="2017-09" db="EMBL/GenBank/DDBJ databases">
        <title>Depth-based differentiation of microbial function through sediment-hosted aquifers and enrichment of novel symbionts in the deep terrestrial subsurface.</title>
        <authorList>
            <person name="Probst A.J."/>
            <person name="Ladd B."/>
            <person name="Jarett J.K."/>
            <person name="Geller-Mcgrath D.E."/>
            <person name="Sieber C.M.K."/>
            <person name="Emerson J.B."/>
            <person name="Anantharaman K."/>
            <person name="Thomas B.C."/>
            <person name="Malmstrom R."/>
            <person name="Stieglmeier M."/>
            <person name="Klingl A."/>
            <person name="Woyke T."/>
            <person name="Ryan C.M."/>
            <person name="Banfield J.F."/>
        </authorList>
    </citation>
    <scope>NUCLEOTIDE SEQUENCE [LARGE SCALE GENOMIC DNA]</scope>
</reference>
<protein>
    <recommendedName>
        <fullName evidence="10">Toxin HicA</fullName>
    </recommendedName>
</protein>
<evidence type="ECO:0000256" key="1">
    <source>
        <dbReference type="ARBA" id="ARBA00006620"/>
    </source>
</evidence>
<keyword evidence="3" id="KW-0540">Nuclease</keyword>
<dbReference type="InterPro" id="IPR038570">
    <property type="entry name" value="HicA_sf"/>
</dbReference>
<dbReference type="InterPro" id="IPR012933">
    <property type="entry name" value="HicA_mRNA_interferase"/>
</dbReference>
<dbReference type="Proteomes" id="UP000230108">
    <property type="component" value="Unassembled WGS sequence"/>
</dbReference>
<dbReference type="AlphaFoldDB" id="A0A2M7QDN4"/>
<keyword evidence="5" id="KW-0378">Hydrolase</keyword>
<evidence type="ECO:0000256" key="3">
    <source>
        <dbReference type="ARBA" id="ARBA00022722"/>
    </source>
</evidence>
<gene>
    <name evidence="8" type="ORF">COY90_01305</name>
</gene>
<comment type="similarity">
    <text evidence="1">Belongs to the HicA mRNA interferase family.</text>
</comment>
<keyword evidence="4" id="KW-0255">Endonuclease</keyword>
<proteinExistence type="inferred from homology"/>
<evidence type="ECO:0000313" key="8">
    <source>
        <dbReference type="EMBL" id="PIY69321.1"/>
    </source>
</evidence>
<dbReference type="Pfam" id="PF07927">
    <property type="entry name" value="HicA_toxin"/>
    <property type="match status" value="1"/>
</dbReference>
<evidence type="ECO:0000256" key="4">
    <source>
        <dbReference type="ARBA" id="ARBA00022759"/>
    </source>
</evidence>
<evidence type="ECO:0000256" key="7">
    <source>
        <dbReference type="ARBA" id="ARBA00023016"/>
    </source>
</evidence>
<organism evidence="8 9">
    <name type="scientific">Candidatus Roizmanbacteria bacterium CG_4_10_14_0_8_um_filter_39_9</name>
    <dbReference type="NCBI Taxonomy" id="1974829"/>
    <lineage>
        <taxon>Bacteria</taxon>
        <taxon>Candidatus Roizmaniibacteriota</taxon>
    </lineage>
</organism>
<sequence>MSKLPVLKPKQVLKKLEKLGFVIDRQSESHLILLHSKTKRRAVIPIHLADIKKGTLSAILRESGINRDEFISA</sequence>
<comment type="caution">
    <text evidence="8">The sequence shown here is derived from an EMBL/GenBank/DDBJ whole genome shotgun (WGS) entry which is preliminary data.</text>
</comment>
<evidence type="ECO:0000256" key="5">
    <source>
        <dbReference type="ARBA" id="ARBA00022801"/>
    </source>
</evidence>
<dbReference type="EMBL" id="PFLF01000035">
    <property type="protein sequence ID" value="PIY69321.1"/>
    <property type="molecule type" value="Genomic_DNA"/>
</dbReference>
<dbReference type="SUPFAM" id="SSF54786">
    <property type="entry name" value="YcfA/nrd intein domain"/>
    <property type="match status" value="1"/>
</dbReference>
<dbReference type="Gene3D" id="3.30.920.30">
    <property type="entry name" value="Hypothetical protein"/>
    <property type="match status" value="1"/>
</dbReference>
<dbReference type="PANTHER" id="PTHR34873:SF3">
    <property type="entry name" value="ADDICTION MODULE TOXIN, HICA FAMILY"/>
    <property type="match status" value="1"/>
</dbReference>
<evidence type="ECO:0000256" key="6">
    <source>
        <dbReference type="ARBA" id="ARBA00022884"/>
    </source>
</evidence>
<accession>A0A2M7QDN4</accession>
<dbReference type="GO" id="GO:0003729">
    <property type="term" value="F:mRNA binding"/>
    <property type="evidence" value="ECO:0007669"/>
    <property type="project" value="InterPro"/>
</dbReference>
<evidence type="ECO:0008006" key="10">
    <source>
        <dbReference type="Google" id="ProtNLM"/>
    </source>
</evidence>
<keyword evidence="2" id="KW-1277">Toxin-antitoxin system</keyword>